<dbReference type="OrthoDB" id="3218228at2"/>
<feature type="domain" description="DNA primase/polymerase bifunctional N-terminal" evidence="2">
    <location>
        <begin position="24"/>
        <end position="182"/>
    </location>
</feature>
<organism evidence="3 4">
    <name type="scientific">Tessaracoccus bendigoensis DSM 12906</name>
    <dbReference type="NCBI Taxonomy" id="1123357"/>
    <lineage>
        <taxon>Bacteria</taxon>
        <taxon>Bacillati</taxon>
        <taxon>Actinomycetota</taxon>
        <taxon>Actinomycetes</taxon>
        <taxon>Propionibacteriales</taxon>
        <taxon>Propionibacteriaceae</taxon>
        <taxon>Tessaracoccus</taxon>
    </lineage>
</organism>
<dbReference type="STRING" id="1123357.SAMN02745244_00678"/>
<feature type="domain" description="Primase C-terminal 1" evidence="1">
    <location>
        <begin position="216"/>
        <end position="278"/>
    </location>
</feature>
<dbReference type="RefSeq" id="WP_073186139.1">
    <property type="nucleotide sequence ID" value="NZ_FQZG01000009.1"/>
</dbReference>
<dbReference type="CDD" id="cd04859">
    <property type="entry name" value="Prim_Pol"/>
    <property type="match status" value="1"/>
</dbReference>
<gene>
    <name evidence="3" type="ORF">SAMN02745244_00678</name>
</gene>
<dbReference type="AlphaFoldDB" id="A0A1M6CET9"/>
<dbReference type="SMART" id="SM00942">
    <property type="entry name" value="PriCT_1"/>
    <property type="match status" value="1"/>
</dbReference>
<dbReference type="SUPFAM" id="SSF56747">
    <property type="entry name" value="Prim-pol domain"/>
    <property type="match status" value="1"/>
</dbReference>
<protein>
    <submittedName>
        <fullName evidence="3">Primase C terminal 1 (PriCT-1)</fullName>
    </submittedName>
</protein>
<dbReference type="InterPro" id="IPR015330">
    <property type="entry name" value="DNA_primase/pol_bifunc_N"/>
</dbReference>
<dbReference type="Pfam" id="PF08708">
    <property type="entry name" value="PriCT_1"/>
    <property type="match status" value="1"/>
</dbReference>
<evidence type="ECO:0000259" key="2">
    <source>
        <dbReference type="SMART" id="SM00943"/>
    </source>
</evidence>
<dbReference type="SMART" id="SM00943">
    <property type="entry name" value="Prim-Pol"/>
    <property type="match status" value="1"/>
</dbReference>
<sequence length="308" mass="32354">MPARADFTRALLRASGASTLAASARHLAQVGVPVFPCQPRGKRPLTTRGFHDATTDIGRVEAWWSRTPEANLGVPTGAVSGMVVVDVDVHGPVDGRQAFARAERAGLVDGWGLLVETPTGGLHAYFAATAGVEQRSWQAARAGVDSRGDGGYIIVSPSVRIVGGVPIRYEVVNVGDQPAAALDSRRLRDFLDPRPGPVVRQGRGLVRLADMNRLAFWVAGRGEGERNRGLFWAACRLAESDVSASDALDVLSAAASQAGLGEREIATTVRSAYRIAHPAPEAGGPGLGGGAWFERANAPNPGMGGRRL</sequence>
<accession>A0A1M6CET9</accession>
<proteinExistence type="predicted"/>
<dbReference type="Proteomes" id="UP000184512">
    <property type="component" value="Unassembled WGS sequence"/>
</dbReference>
<evidence type="ECO:0000313" key="4">
    <source>
        <dbReference type="Proteomes" id="UP000184512"/>
    </source>
</evidence>
<dbReference type="Pfam" id="PF09250">
    <property type="entry name" value="Prim-Pol"/>
    <property type="match status" value="1"/>
</dbReference>
<evidence type="ECO:0000259" key="1">
    <source>
        <dbReference type="SMART" id="SM00942"/>
    </source>
</evidence>
<evidence type="ECO:0000313" key="3">
    <source>
        <dbReference type="EMBL" id="SHI59512.1"/>
    </source>
</evidence>
<name>A0A1M6CET9_9ACTN</name>
<dbReference type="InterPro" id="IPR014820">
    <property type="entry name" value="PriCT_1"/>
</dbReference>
<keyword evidence="4" id="KW-1185">Reference proteome</keyword>
<dbReference type="EMBL" id="FQZG01000009">
    <property type="protein sequence ID" value="SHI59512.1"/>
    <property type="molecule type" value="Genomic_DNA"/>
</dbReference>
<reference evidence="4" key="1">
    <citation type="submission" date="2016-11" db="EMBL/GenBank/DDBJ databases">
        <authorList>
            <person name="Varghese N."/>
            <person name="Submissions S."/>
        </authorList>
    </citation>
    <scope>NUCLEOTIDE SEQUENCE [LARGE SCALE GENOMIC DNA]</scope>
    <source>
        <strain evidence="4">DSM 12906</strain>
    </source>
</reference>